<protein>
    <recommendedName>
        <fullName evidence="7">Sulfhydryl light chain</fullName>
    </recommendedName>
</protein>
<evidence type="ECO:0000256" key="6">
    <source>
        <dbReference type="ARBA" id="ARBA00049593"/>
    </source>
</evidence>
<dbReference type="CDD" id="cd15898">
    <property type="entry name" value="EFh_PI-PLC"/>
    <property type="match status" value="1"/>
</dbReference>
<evidence type="ECO:0000256" key="2">
    <source>
        <dbReference type="ARBA" id="ARBA00022837"/>
    </source>
</evidence>
<dbReference type="FunFam" id="1.10.238.10:FF:000003">
    <property type="entry name" value="Calmodulin A"/>
    <property type="match status" value="1"/>
</dbReference>
<feature type="domain" description="EF-hand" evidence="8">
    <location>
        <begin position="8"/>
        <end position="43"/>
    </location>
</feature>
<feature type="domain" description="EF-hand" evidence="8">
    <location>
        <begin position="83"/>
        <end position="118"/>
    </location>
</feature>
<keyword evidence="3" id="KW-0518">Myosin</keyword>
<feature type="domain" description="EF-hand" evidence="8">
    <location>
        <begin position="120"/>
        <end position="152"/>
    </location>
</feature>
<feature type="domain" description="EF-hand" evidence="8">
    <location>
        <begin position="44"/>
        <end position="79"/>
    </location>
</feature>
<keyword evidence="1" id="KW-0677">Repeat</keyword>
<evidence type="ECO:0000256" key="7">
    <source>
        <dbReference type="ARBA" id="ARBA00078496"/>
    </source>
</evidence>
<keyword evidence="10" id="KW-1185">Reference proteome</keyword>
<dbReference type="OrthoDB" id="6081404at2759"/>
<keyword evidence="5" id="KW-0514">Muscle protein</keyword>
<dbReference type="InterPro" id="IPR018247">
    <property type="entry name" value="EF_Hand_1_Ca_BS"/>
</dbReference>
<comment type="function">
    <text evidence="6">In molluscan muscle, calcium regulation is associated with myosin rather than with actin. Muscle myosin contains two types of light chains: the catalytic light chain, essential for ATPase activity, and the regulatory light chain, a calcium-binding protein responsible for Ca(2+) dependent binding and Ca(2+) dependent Mg-ATPase activity.</text>
</comment>
<dbReference type="Proteomes" id="UP000507470">
    <property type="component" value="Unassembled WGS sequence"/>
</dbReference>
<dbReference type="Pfam" id="PF13499">
    <property type="entry name" value="EF-hand_7"/>
    <property type="match status" value="2"/>
</dbReference>
<evidence type="ECO:0000256" key="5">
    <source>
        <dbReference type="ARBA" id="ARBA00023179"/>
    </source>
</evidence>
<dbReference type="PROSITE" id="PS50222">
    <property type="entry name" value="EF_HAND_2"/>
    <property type="match status" value="4"/>
</dbReference>
<proteinExistence type="predicted"/>
<dbReference type="GO" id="GO:0005509">
    <property type="term" value="F:calcium ion binding"/>
    <property type="evidence" value="ECO:0007669"/>
    <property type="project" value="InterPro"/>
</dbReference>
<evidence type="ECO:0000256" key="1">
    <source>
        <dbReference type="ARBA" id="ARBA00022737"/>
    </source>
</evidence>
<organism evidence="9 10">
    <name type="scientific">Mytilus coruscus</name>
    <name type="common">Sea mussel</name>
    <dbReference type="NCBI Taxonomy" id="42192"/>
    <lineage>
        <taxon>Eukaryota</taxon>
        <taxon>Metazoa</taxon>
        <taxon>Spiralia</taxon>
        <taxon>Lophotrochozoa</taxon>
        <taxon>Mollusca</taxon>
        <taxon>Bivalvia</taxon>
        <taxon>Autobranchia</taxon>
        <taxon>Pteriomorphia</taxon>
        <taxon>Mytilida</taxon>
        <taxon>Mytiloidea</taxon>
        <taxon>Mytilidae</taxon>
        <taxon>Mytilinae</taxon>
        <taxon>Mytilus</taxon>
    </lineage>
</organism>
<evidence type="ECO:0000313" key="9">
    <source>
        <dbReference type="EMBL" id="CAC5401704.1"/>
    </source>
</evidence>
<dbReference type="AlphaFoldDB" id="A0A6J8D3I2"/>
<dbReference type="GO" id="GO:0016460">
    <property type="term" value="C:myosin II complex"/>
    <property type="evidence" value="ECO:0007669"/>
    <property type="project" value="TreeGrafter"/>
</dbReference>
<sequence>MASQLSEEQQQEIREYFDIFDEDKSGKLSRVEVSGVVRGLGLNPTKDELEEMFQEIDKDGSNEIEYNEFEEYYMKTFGSQNRNEHADLMEAFRTFDKDGNGFIDIEELKDAMLNKGEDHLTDEDFKEMIAAVDIDGDGLVNYEEFVNLMNPQ</sequence>
<evidence type="ECO:0000256" key="4">
    <source>
        <dbReference type="ARBA" id="ARBA00023175"/>
    </source>
</evidence>
<name>A0A6J8D3I2_MYTCO</name>
<keyword evidence="4" id="KW-0505">Motor protein</keyword>
<gene>
    <name evidence="9" type="ORF">MCOR_35761</name>
</gene>
<dbReference type="Gene3D" id="1.10.238.10">
    <property type="entry name" value="EF-hand"/>
    <property type="match status" value="2"/>
</dbReference>
<reference evidence="9 10" key="1">
    <citation type="submission" date="2020-06" db="EMBL/GenBank/DDBJ databases">
        <authorList>
            <person name="Li R."/>
            <person name="Bekaert M."/>
        </authorList>
    </citation>
    <scope>NUCLEOTIDE SEQUENCE [LARGE SCALE GENOMIC DNA]</scope>
    <source>
        <strain evidence="10">wild</strain>
    </source>
</reference>
<keyword evidence="2" id="KW-0106">Calcium</keyword>
<evidence type="ECO:0000313" key="10">
    <source>
        <dbReference type="Proteomes" id="UP000507470"/>
    </source>
</evidence>
<dbReference type="EMBL" id="CACVKT020006451">
    <property type="protein sequence ID" value="CAC5401704.1"/>
    <property type="molecule type" value="Genomic_DNA"/>
</dbReference>
<evidence type="ECO:0000256" key="3">
    <source>
        <dbReference type="ARBA" id="ARBA00023123"/>
    </source>
</evidence>
<dbReference type="PANTHER" id="PTHR23048:SF0">
    <property type="entry name" value="CALMODULIN LIKE 3"/>
    <property type="match status" value="1"/>
</dbReference>
<dbReference type="InterPro" id="IPR002048">
    <property type="entry name" value="EF_hand_dom"/>
</dbReference>
<dbReference type="SMART" id="SM00054">
    <property type="entry name" value="EFh"/>
    <property type="match status" value="4"/>
</dbReference>
<accession>A0A6J8D3I2</accession>
<dbReference type="InterPro" id="IPR011992">
    <property type="entry name" value="EF-hand-dom_pair"/>
</dbReference>
<evidence type="ECO:0000259" key="8">
    <source>
        <dbReference type="PROSITE" id="PS50222"/>
    </source>
</evidence>
<dbReference type="PROSITE" id="PS00018">
    <property type="entry name" value="EF_HAND_1"/>
    <property type="match status" value="4"/>
</dbReference>
<dbReference type="PANTHER" id="PTHR23048">
    <property type="entry name" value="MYOSIN LIGHT CHAIN 1, 3"/>
    <property type="match status" value="1"/>
</dbReference>
<dbReference type="InterPro" id="IPR050230">
    <property type="entry name" value="CALM/Myosin/TropC-like"/>
</dbReference>
<dbReference type="SUPFAM" id="SSF47473">
    <property type="entry name" value="EF-hand"/>
    <property type="match status" value="1"/>
</dbReference>